<evidence type="ECO:0000313" key="5">
    <source>
        <dbReference type="Proteomes" id="UP001177943"/>
    </source>
</evidence>
<dbReference type="InterPro" id="IPR001173">
    <property type="entry name" value="Glyco_trans_2-like"/>
</dbReference>
<dbReference type="EC" id="2.4.-.-" evidence="4"/>
<dbReference type="SUPFAM" id="SSF53448">
    <property type="entry name" value="Nucleotide-diphospho-sugar transferases"/>
    <property type="match status" value="1"/>
</dbReference>
<dbReference type="InterPro" id="IPR027791">
    <property type="entry name" value="Galactosyl_T_C"/>
</dbReference>
<reference evidence="4" key="1">
    <citation type="submission" date="2023-05" db="EMBL/GenBank/DDBJ databases">
        <title>Comparative genomics of Bacillaceae isolates and their secondary metabolite potential.</title>
        <authorList>
            <person name="Song L."/>
            <person name="Nielsen L.J."/>
            <person name="Mohite O."/>
            <person name="Xu X."/>
            <person name="Weber T."/>
            <person name="Kovacs A.T."/>
        </authorList>
    </citation>
    <scope>NUCLEOTIDE SEQUENCE</scope>
    <source>
        <strain evidence="4">B2_4</strain>
    </source>
</reference>
<keyword evidence="1 4" id="KW-0808">Transferase</keyword>
<feature type="domain" description="Glycosyltransferase 2-like" evidence="2">
    <location>
        <begin position="4"/>
        <end position="150"/>
    </location>
</feature>
<evidence type="ECO:0000313" key="4">
    <source>
        <dbReference type="EMBL" id="WHX50201.1"/>
    </source>
</evidence>
<keyword evidence="4" id="KW-0328">Glycosyltransferase</keyword>
<dbReference type="GO" id="GO:0016757">
    <property type="term" value="F:glycosyltransferase activity"/>
    <property type="evidence" value="ECO:0007669"/>
    <property type="project" value="UniProtKB-KW"/>
</dbReference>
<dbReference type="InterPro" id="IPR029044">
    <property type="entry name" value="Nucleotide-diphossugar_trans"/>
</dbReference>
<sequence length="308" mass="35297">MKYSIIIPTYNQCLELRACLNSFIHQNVGDNISFEVIVIDDGSTDDTSLMLEKINVPYELKSKRNLRSKNSSRSQTRNIGVDLSDGDVLIFIDGDHVVQPNFIQSHHRYHQVEQNIVLCGLRCFVDPSVLEFKNFDVESLNDKIIDWDARIEIIKKYSGAFGKMATAWHLCFSCNLSVRREHFVKLGGFDPNFTGWGLEDCELGYRFKKYGLKIAADLTPESMIYHIGVPKRVYTDEIFNGWMTNYNYFKGKYSDDLSVALQKLIGDRLNPQKQTNVDYLVCYTNFECASKLVENSPLPGTPIKEHSC</sequence>
<accession>A0AA95L2B5</accession>
<protein>
    <submittedName>
        <fullName evidence="4">Glycosyltransferase</fullName>
        <ecNumber evidence="4">2.4.-.-</ecNumber>
    </submittedName>
</protein>
<dbReference type="AlphaFoldDB" id="A0AA95L2B5"/>
<evidence type="ECO:0000259" key="2">
    <source>
        <dbReference type="Pfam" id="PF00535"/>
    </source>
</evidence>
<feature type="domain" description="Galactosyltransferase C-terminal" evidence="3">
    <location>
        <begin position="168"/>
        <end position="216"/>
    </location>
</feature>
<organism evidence="4 5">
    <name type="scientific">Paenibacillus woosongensis</name>
    <dbReference type="NCBI Taxonomy" id="307580"/>
    <lineage>
        <taxon>Bacteria</taxon>
        <taxon>Bacillati</taxon>
        <taxon>Bacillota</taxon>
        <taxon>Bacilli</taxon>
        <taxon>Bacillales</taxon>
        <taxon>Paenibacillaceae</taxon>
        <taxon>Paenibacillus</taxon>
    </lineage>
</organism>
<gene>
    <name evidence="4" type="ORF">QNH46_05925</name>
</gene>
<dbReference type="RefSeq" id="WP_283927286.1">
    <property type="nucleotide sequence ID" value="NZ_CP126084.1"/>
</dbReference>
<dbReference type="PANTHER" id="PTHR43685">
    <property type="entry name" value="GLYCOSYLTRANSFERASE"/>
    <property type="match status" value="1"/>
</dbReference>
<evidence type="ECO:0000256" key="1">
    <source>
        <dbReference type="ARBA" id="ARBA00022679"/>
    </source>
</evidence>
<dbReference type="InterPro" id="IPR050834">
    <property type="entry name" value="Glycosyltransf_2"/>
</dbReference>
<dbReference type="Pfam" id="PF00535">
    <property type="entry name" value="Glycos_transf_2"/>
    <property type="match status" value="1"/>
</dbReference>
<dbReference type="PANTHER" id="PTHR43685:SF3">
    <property type="entry name" value="SLR2126 PROTEIN"/>
    <property type="match status" value="1"/>
</dbReference>
<dbReference type="KEGG" id="pwn:QNH46_05925"/>
<dbReference type="EMBL" id="CP126084">
    <property type="protein sequence ID" value="WHX50201.1"/>
    <property type="molecule type" value="Genomic_DNA"/>
</dbReference>
<evidence type="ECO:0000259" key="3">
    <source>
        <dbReference type="Pfam" id="PF02709"/>
    </source>
</evidence>
<dbReference type="Proteomes" id="UP001177943">
    <property type="component" value="Chromosome"/>
</dbReference>
<name>A0AA95L2B5_9BACL</name>
<proteinExistence type="predicted"/>
<dbReference type="Pfam" id="PF02709">
    <property type="entry name" value="Glyco_transf_7C"/>
    <property type="match status" value="1"/>
</dbReference>
<dbReference type="Gene3D" id="3.90.550.10">
    <property type="entry name" value="Spore Coat Polysaccharide Biosynthesis Protein SpsA, Chain A"/>
    <property type="match status" value="1"/>
</dbReference>